<keyword evidence="5" id="KW-0677">Repeat</keyword>
<gene>
    <name evidence="8" type="ORF">E4U43_002101</name>
</gene>
<keyword evidence="9" id="KW-1185">Reference proteome</keyword>
<dbReference type="FunFam" id="1.25.40.10:FF:000017">
    <property type="entry name" value="NADPH oxidase regulator NoxR"/>
    <property type="match status" value="1"/>
</dbReference>
<evidence type="ECO:0000313" key="9">
    <source>
        <dbReference type="Proteomes" id="UP000748025"/>
    </source>
</evidence>
<dbReference type="SMART" id="SM00028">
    <property type="entry name" value="TPR"/>
    <property type="match status" value="3"/>
</dbReference>
<name>A0A9P7N7J5_9HYPO</name>
<evidence type="ECO:0000256" key="3">
    <source>
        <dbReference type="ARBA" id="ARBA00022443"/>
    </source>
</evidence>
<protein>
    <recommendedName>
        <fullName evidence="10">Tetratricopeptide repeat protein</fullName>
    </recommendedName>
</protein>
<comment type="similarity">
    <text evidence="2">Belongs to the NCF2/NOXA1 family.</text>
</comment>
<dbReference type="PANTHER" id="PTHR15175">
    <property type="entry name" value="NEUTROPHIL CYTOSOLIC FACTOR 2, NEUTROPHIL NADPH OXIDASE FACTOR 2"/>
    <property type="match status" value="1"/>
</dbReference>
<dbReference type="OrthoDB" id="9450131at2759"/>
<evidence type="ECO:0000256" key="2">
    <source>
        <dbReference type="ARBA" id="ARBA00008051"/>
    </source>
</evidence>
<dbReference type="InterPro" id="IPR019734">
    <property type="entry name" value="TPR_rpt"/>
</dbReference>
<dbReference type="SUPFAM" id="SSF48452">
    <property type="entry name" value="TPR-like"/>
    <property type="match status" value="1"/>
</dbReference>
<comment type="subcellular location">
    <subcellularLocation>
        <location evidence="1">Cytoplasm</location>
    </subcellularLocation>
</comment>
<dbReference type="Pfam" id="PF00515">
    <property type="entry name" value="TPR_1"/>
    <property type="match status" value="1"/>
</dbReference>
<keyword evidence="4" id="KW-0963">Cytoplasm</keyword>
<comment type="caution">
    <text evidence="8">The sequence shown here is derived from an EMBL/GenBank/DDBJ whole genome shotgun (WGS) entry which is preliminary data.</text>
</comment>
<dbReference type="Proteomes" id="UP000748025">
    <property type="component" value="Unassembled WGS sequence"/>
</dbReference>
<dbReference type="AlphaFoldDB" id="A0A9P7N7J5"/>
<dbReference type="InterPro" id="IPR011990">
    <property type="entry name" value="TPR-like_helical_dom_sf"/>
</dbReference>
<sequence length="180" mass="20664">MTLKLEIETWVAALARYDNDEFDAAVEEFQKLPVTSKILFNIGVIHATIGEHEKAVEYYQRAISLDQYLAIAHFQQGVSNFLMGDFNEALTNFNDTLSHLRGNVMIDYTQLGLEFKLFACETLFNRGLCYIYLGQRDVGMNDLLYASQEKKLDHHDVIDEAISEQAEAWCIVQTKPKFEI</sequence>
<evidence type="ECO:0000256" key="6">
    <source>
        <dbReference type="ARBA" id="ARBA00022803"/>
    </source>
</evidence>
<dbReference type="EMBL" id="SRPW01001722">
    <property type="protein sequence ID" value="KAG5999374.1"/>
    <property type="molecule type" value="Genomic_DNA"/>
</dbReference>
<organism evidence="8 9">
    <name type="scientific">Claviceps pusilla</name>
    <dbReference type="NCBI Taxonomy" id="123648"/>
    <lineage>
        <taxon>Eukaryota</taxon>
        <taxon>Fungi</taxon>
        <taxon>Dikarya</taxon>
        <taxon>Ascomycota</taxon>
        <taxon>Pezizomycotina</taxon>
        <taxon>Sordariomycetes</taxon>
        <taxon>Hypocreomycetidae</taxon>
        <taxon>Hypocreales</taxon>
        <taxon>Clavicipitaceae</taxon>
        <taxon>Claviceps</taxon>
    </lineage>
</organism>
<accession>A0A9P7N7J5</accession>
<evidence type="ECO:0000256" key="5">
    <source>
        <dbReference type="ARBA" id="ARBA00022737"/>
    </source>
</evidence>
<keyword evidence="6 7" id="KW-0802">TPR repeat</keyword>
<proteinExistence type="inferred from homology"/>
<evidence type="ECO:0000313" key="8">
    <source>
        <dbReference type="EMBL" id="KAG5999374.1"/>
    </source>
</evidence>
<dbReference type="PROSITE" id="PS50293">
    <property type="entry name" value="TPR_REGION"/>
    <property type="match status" value="1"/>
</dbReference>
<keyword evidence="3" id="KW-0728">SH3 domain</keyword>
<feature type="repeat" description="TPR" evidence="7">
    <location>
        <begin position="36"/>
        <end position="69"/>
    </location>
</feature>
<dbReference type="InterPro" id="IPR051864">
    <property type="entry name" value="NCF2_NOXA1"/>
</dbReference>
<reference evidence="8" key="1">
    <citation type="journal article" date="2020" name="bioRxiv">
        <title>Whole genome comparisons of ergot fungi reveals the divergence and evolution of species within the genus Claviceps are the result of varying mechanisms driving genome evolution and host range expansion.</title>
        <authorList>
            <person name="Wyka S.A."/>
            <person name="Mondo S.J."/>
            <person name="Liu M."/>
            <person name="Dettman J."/>
            <person name="Nalam V."/>
            <person name="Broders K.D."/>
        </authorList>
    </citation>
    <scope>NUCLEOTIDE SEQUENCE</scope>
    <source>
        <strain evidence="8">CCC 602</strain>
    </source>
</reference>
<dbReference type="PANTHER" id="PTHR15175:SF0">
    <property type="entry name" value="SH3 DOMAIN-CONTAINING PROTEIN C23A1.17"/>
    <property type="match status" value="1"/>
</dbReference>
<evidence type="ECO:0000256" key="7">
    <source>
        <dbReference type="PROSITE-ProRule" id="PRU00339"/>
    </source>
</evidence>
<dbReference type="PROSITE" id="PS50005">
    <property type="entry name" value="TPR"/>
    <property type="match status" value="1"/>
</dbReference>
<dbReference type="GO" id="GO:0005737">
    <property type="term" value="C:cytoplasm"/>
    <property type="evidence" value="ECO:0007669"/>
    <property type="project" value="UniProtKB-SubCell"/>
</dbReference>
<evidence type="ECO:0000256" key="1">
    <source>
        <dbReference type="ARBA" id="ARBA00004496"/>
    </source>
</evidence>
<dbReference type="Gene3D" id="1.25.40.10">
    <property type="entry name" value="Tetratricopeptide repeat domain"/>
    <property type="match status" value="1"/>
</dbReference>
<evidence type="ECO:0008006" key="10">
    <source>
        <dbReference type="Google" id="ProtNLM"/>
    </source>
</evidence>
<evidence type="ECO:0000256" key="4">
    <source>
        <dbReference type="ARBA" id="ARBA00022490"/>
    </source>
</evidence>